<accession>C0BZ68</accession>
<dbReference type="EMBL" id="ABYI02000019">
    <property type="protein sequence ID" value="EEG74446.1"/>
    <property type="molecule type" value="Genomic_DNA"/>
</dbReference>
<dbReference type="HOGENOM" id="CLU_668513_0_0_9"/>
<evidence type="ECO:0000256" key="1">
    <source>
        <dbReference type="SAM" id="MobiDB-lite"/>
    </source>
</evidence>
<evidence type="ECO:0000313" key="3">
    <source>
        <dbReference type="Proteomes" id="UP000004893"/>
    </source>
</evidence>
<protein>
    <submittedName>
        <fullName evidence="2">Uncharacterized protein</fullName>
    </submittedName>
</protein>
<evidence type="ECO:0000313" key="2">
    <source>
        <dbReference type="EMBL" id="EEG74446.1"/>
    </source>
</evidence>
<reference evidence="2" key="1">
    <citation type="submission" date="2009-02" db="EMBL/GenBank/DDBJ databases">
        <authorList>
            <person name="Fulton L."/>
            <person name="Clifton S."/>
            <person name="Fulton B."/>
            <person name="Xu J."/>
            <person name="Minx P."/>
            <person name="Pepin K.H."/>
            <person name="Johnson M."/>
            <person name="Bhonagiri V."/>
            <person name="Nash W.E."/>
            <person name="Mardis E.R."/>
            <person name="Wilson R.K."/>
        </authorList>
    </citation>
    <scope>NUCLEOTIDE SEQUENCE [LARGE SCALE GENOMIC DNA]</scope>
    <source>
        <strain evidence="2">DSM 15053</strain>
    </source>
</reference>
<dbReference type="Proteomes" id="UP000004893">
    <property type="component" value="Unassembled WGS sequence"/>
</dbReference>
<keyword evidence="3" id="KW-1185">Reference proteome</keyword>
<sequence>MYAQKTPAFSNKLPIQRAPIPRHLIQAILSYDHGGAVTDELRQAVVAMDHTVLSHISDDVISRNALDIKSFMTGKPVRTDKVLPDQSQAYDMPPSESGGEPRSSSLGQVHGFSNVQVGLTQFDHMQVIRENSAHRTPMGEYKTDTARLDRRMARIAELTIIDTLTWLFASLSEQEKGILKEQTIRLEFVVGSMLNKQQQSAWTFNGGVHYVRIFLKSKQSVDPSSVPTLLSGKTPGLELKDFSDDEAEKYFSYIISHEMGHVLHALLHPAKFKVLSTILNTPSLETMKVPPEIRGLLDSALPGSSGYAKANIREAVAEIYTALVNGIQIPSTLYEWYLENGGISVNQNTINKAGTPVPAFIARFMNTSLPGKNHVGQPVKEAVLEISKALEAGEDILPVLRTWYISNGGHA</sequence>
<comment type="caution">
    <text evidence="2">The sequence shown here is derived from an EMBL/GenBank/DDBJ whole genome shotgun (WGS) entry which is preliminary data.</text>
</comment>
<name>C0BZ68_9FIRM</name>
<dbReference type="RefSeq" id="WP_006442443.1">
    <property type="nucleotide sequence ID" value="NZ_CP036524.1"/>
</dbReference>
<gene>
    <name evidence="2" type="ORF">CLOHYLEM_05107</name>
</gene>
<dbReference type="AlphaFoldDB" id="C0BZ68"/>
<feature type="compositionally biased region" description="Low complexity" evidence="1">
    <location>
        <begin position="93"/>
        <end position="105"/>
    </location>
</feature>
<feature type="region of interest" description="Disordered" evidence="1">
    <location>
        <begin position="84"/>
        <end position="107"/>
    </location>
</feature>
<reference evidence="2" key="2">
    <citation type="submission" date="2013-06" db="EMBL/GenBank/DDBJ databases">
        <title>Draft genome sequence of Clostridium hylemonae (DSM 15053).</title>
        <authorList>
            <person name="Sudarsanam P."/>
            <person name="Ley R."/>
            <person name="Guruge J."/>
            <person name="Turnbaugh P.J."/>
            <person name="Mahowald M."/>
            <person name="Liep D."/>
            <person name="Gordon J."/>
        </authorList>
    </citation>
    <scope>NUCLEOTIDE SEQUENCE</scope>
    <source>
        <strain evidence="2">DSM 15053</strain>
    </source>
</reference>
<proteinExistence type="predicted"/>
<organism evidence="2 3">
    <name type="scientific">[Clostridium] hylemonae DSM 15053</name>
    <dbReference type="NCBI Taxonomy" id="553973"/>
    <lineage>
        <taxon>Bacteria</taxon>
        <taxon>Bacillati</taxon>
        <taxon>Bacillota</taxon>
        <taxon>Clostridia</taxon>
        <taxon>Lachnospirales</taxon>
        <taxon>Lachnospiraceae</taxon>
    </lineage>
</organism>